<evidence type="ECO:0000256" key="3">
    <source>
        <dbReference type="PROSITE-ProRule" id="PRU00117"/>
    </source>
</evidence>
<feature type="compositionally biased region" description="Acidic residues" evidence="4">
    <location>
        <begin position="62"/>
        <end position="74"/>
    </location>
</feature>
<evidence type="ECO:0000256" key="4">
    <source>
        <dbReference type="SAM" id="MobiDB-lite"/>
    </source>
</evidence>
<gene>
    <name evidence="6" type="ORF">CXG81DRAFT_17353</name>
</gene>
<dbReference type="CDD" id="cd22408">
    <property type="entry name" value="KH-I_Vigilin_rpt4"/>
    <property type="match status" value="1"/>
</dbReference>
<reference evidence="7" key="1">
    <citation type="journal article" date="2018" name="Nat. Microbiol.">
        <title>Leveraging single-cell genomics to expand the fungal tree of life.</title>
        <authorList>
            <person name="Ahrendt S.R."/>
            <person name="Quandt C.A."/>
            <person name="Ciobanu D."/>
            <person name="Clum A."/>
            <person name="Salamov A."/>
            <person name="Andreopoulos B."/>
            <person name="Cheng J.F."/>
            <person name="Woyke T."/>
            <person name="Pelin A."/>
            <person name="Henrissat B."/>
            <person name="Reynolds N.K."/>
            <person name="Benny G.L."/>
            <person name="Smith M.E."/>
            <person name="James T.Y."/>
            <person name="Grigoriev I.V."/>
        </authorList>
    </citation>
    <scope>NUCLEOTIDE SEQUENCE [LARGE SCALE GENOMIC DNA]</scope>
    <source>
        <strain evidence="7">ATCC 52028</strain>
    </source>
</reference>
<feature type="compositionally biased region" description="Low complexity" evidence="4">
    <location>
        <begin position="853"/>
        <end position="869"/>
    </location>
</feature>
<keyword evidence="2 3" id="KW-0694">RNA-binding</keyword>
<feature type="compositionally biased region" description="Low complexity" evidence="4">
    <location>
        <begin position="876"/>
        <end position="893"/>
    </location>
</feature>
<dbReference type="CDD" id="cd00105">
    <property type="entry name" value="KH-I"/>
    <property type="match status" value="2"/>
</dbReference>
<dbReference type="SUPFAM" id="SSF54791">
    <property type="entry name" value="Eukaryotic type KH-domain (KH-domain type I)"/>
    <property type="match status" value="8"/>
</dbReference>
<keyword evidence="1" id="KW-0677">Repeat</keyword>
<protein>
    <recommendedName>
        <fullName evidence="5">K Homology domain-containing protein</fullName>
    </recommendedName>
</protein>
<feature type="compositionally biased region" description="Low complexity" evidence="4">
    <location>
        <begin position="167"/>
        <end position="191"/>
    </location>
</feature>
<feature type="domain" description="K Homology" evidence="5">
    <location>
        <begin position="1037"/>
        <end position="1115"/>
    </location>
</feature>
<feature type="domain" description="K Homology" evidence="5">
    <location>
        <begin position="291"/>
        <end position="378"/>
    </location>
</feature>
<dbReference type="STRING" id="1555241.A0A4P9XD37"/>
<evidence type="ECO:0000256" key="1">
    <source>
        <dbReference type="ARBA" id="ARBA00022737"/>
    </source>
</evidence>
<accession>A0A4P9XD37</accession>
<feature type="compositionally biased region" description="Low complexity" evidence="4">
    <location>
        <begin position="120"/>
        <end position="143"/>
    </location>
</feature>
<evidence type="ECO:0000313" key="6">
    <source>
        <dbReference type="EMBL" id="RKP03100.1"/>
    </source>
</evidence>
<dbReference type="EMBL" id="ML014129">
    <property type="protein sequence ID" value="RKP03100.1"/>
    <property type="molecule type" value="Genomic_DNA"/>
</dbReference>
<proteinExistence type="predicted"/>
<dbReference type="SMART" id="SM00322">
    <property type="entry name" value="KH"/>
    <property type="match status" value="8"/>
</dbReference>
<dbReference type="OrthoDB" id="10027144at2759"/>
<evidence type="ECO:0000256" key="2">
    <source>
        <dbReference type="ARBA" id="ARBA00022884"/>
    </source>
</evidence>
<feature type="domain" description="K Homology" evidence="5">
    <location>
        <begin position="698"/>
        <end position="803"/>
    </location>
</feature>
<evidence type="ECO:0000313" key="7">
    <source>
        <dbReference type="Proteomes" id="UP000274922"/>
    </source>
</evidence>
<feature type="domain" description="K Homology" evidence="5">
    <location>
        <begin position="961"/>
        <end position="1032"/>
    </location>
</feature>
<feature type="region of interest" description="Disordered" evidence="4">
    <location>
        <begin position="742"/>
        <end position="777"/>
    </location>
</feature>
<feature type="region of interest" description="Disordered" evidence="4">
    <location>
        <begin position="1"/>
        <end position="93"/>
    </location>
</feature>
<dbReference type="Pfam" id="PF24668">
    <property type="entry name" value="KH_Vigilin"/>
    <property type="match status" value="1"/>
</dbReference>
<feature type="region of interest" description="Disordered" evidence="4">
    <location>
        <begin position="849"/>
        <end position="893"/>
    </location>
</feature>
<dbReference type="Proteomes" id="UP000274922">
    <property type="component" value="Unassembled WGS sequence"/>
</dbReference>
<dbReference type="InterPro" id="IPR057778">
    <property type="entry name" value="KH_Vigilin_N"/>
</dbReference>
<feature type="region of interest" description="Disordered" evidence="4">
    <location>
        <begin position="120"/>
        <end position="207"/>
    </location>
</feature>
<evidence type="ECO:0000259" key="5">
    <source>
        <dbReference type="SMART" id="SM00322"/>
    </source>
</evidence>
<feature type="domain" description="K Homology" evidence="5">
    <location>
        <begin position="459"/>
        <end position="526"/>
    </location>
</feature>
<feature type="region of interest" description="Disordered" evidence="4">
    <location>
        <begin position="1600"/>
        <end position="1631"/>
    </location>
</feature>
<sequence length="1695" mass="175392">MNGENILTELESALQDGTAASQPPAAAAPRAMGTGAGMGPRAMGHRSPAFARAQRPDPALLAEDDLRSDEDEDDARGLPAARAPAAGAVAPPAGAARLVTSAKPAASGYSLAALGASSSSTSAPTSAIAGSSPSAPAAAAAPPAKKPTVFDEQSFPALVAPSPRPTPLLGRGRPAAAPSSASASASAAPSSVTHAAGRGSIRVSSSGLMGNRATTKIQEHLEIPNHQLVGANTLGSNQNTVRNVIARIRQETGCNIEVYSKSSSDTRKFMIEGPPDAVAAARRRLLVALTAGISRVITVPASARPHIVGKGGAVLHAIEQRTDARINFLRRRRPAGDADAGDADAVEPSSDPNEETITITGHFEGVSAAQAAIDAIVAEQASSFMKRVTAPRRHIATLVASPHVKRIEAAHAVEIRLPKAVFLMNGNPDPETAAVVGEAEHVEAAVAELQTVLDGVAQTFAEMDYVLPRQRHRLIGPKGDFMQQVLEATGCTIFLPPIGDASENIVIHGPAPLLPKVYSMILEQVTSVCYHEMWLSAFLDAATDPSTFARFLYVRHRQVLTDLEAKYGVSIGSIKSPRGPLNKPDELMEVKSKDADATRLAAAELEAWLKNTGATFLPVEITIDAALHKYVLGRFAKLKAMPEYESRVVDILMAPESDPSETAILILNRQNVATPDAVASTAKAVEAKLVEMATLHADFLVETLTIDPAVHGRLIGPGGVAMRELLAPYDGAVSVRFPHLKSEASGSGDAQATAEAKSGDAAASKRPSGKHAASDGADAAHVVIKGPASNVRAVVKQLQEQAAAVKHIDALASFTGQVAVPDGVAAGHDLLKNFGWVVRAVRDACEQEKVKQTAPATETTAAEKPSTTADAKRSAKAASKTKAAAKPSAAAPEAVGAAMDLETELSYLKIRLHGSTITLKGTQPMVTRACTVLSQRLQRLAASVTDTFNVFDVLSDAANAALASETVDAADARARTMRALIGREGRTIKQIREQYPDVGIEVGRGEQMGELVLDGAAADVAAVRAQLVTLANAFLEGLHSDTVSVPASAVPHLLGRGGSQVHQWQDETSTRVKFDWEAIKAAQARGDEDAVITCTVLGKAADCAALRAKLDGVLTVLADSPKRTVLIPQYYHRDIIGIGGAGIRKLTAKFGGPTRCRVHLPGEAAISDAVTVQVPSADYDAVVAALHQPLPELMRRDDADAVCRSVVLPRVAFRGITFKQINHDYDVTIWVDGPAHANPDADANTQVDVDADADASTTKATPADAMKLTVVGADAERVDAAVEALEAHAGAVVVRPLPAALLKRLAGDRDVAKLVQEALFTVRGALSADKLELYPAAAPTAVVLRGNAEQNAAVAPAIDAALAALATAVVRKVAVPAAMGPHLIGRNGATLKRLQSESGVDAIVVPKHGAGSVLIQGATEDAVAHAADLIQAIVDDQAARRLADHPTAASAAADTTGSLPAAAAAVGAAIPGTSRRIVPGGAAMTTNKKGRRPPVAAAAVRPQPLLAAAGPTAASRAEAPTHHWQTVNKGRKAPRAAARAVVPGGPLDAAVASDADDIAEAPAGERGSADLYSQQALAAQYDAFDEPLPAATAATAATAAATKPAKAPKAAKSGGGKPASGEAASTRLRPKTDVIRPTVVQATAPAGYPSVDPATAAIGFSRFEEEEDAYGDPYGTHRETVDEWVTVPVKGARHR</sequence>
<feature type="compositionally biased region" description="Low complexity" evidence="4">
    <location>
        <begin position="17"/>
        <end position="33"/>
    </location>
</feature>
<dbReference type="PANTHER" id="PTHR10288">
    <property type="entry name" value="KH DOMAIN CONTAINING RNA BINDING PROTEIN"/>
    <property type="match status" value="1"/>
</dbReference>
<dbReference type="PROSITE" id="PS50084">
    <property type="entry name" value="KH_TYPE_1"/>
    <property type="match status" value="6"/>
</dbReference>
<dbReference type="InterPro" id="IPR004088">
    <property type="entry name" value="KH_dom_type_1"/>
</dbReference>
<feature type="domain" description="K Homology" evidence="5">
    <location>
        <begin position="1119"/>
        <end position="1191"/>
    </location>
</feature>
<feature type="compositionally biased region" description="Low complexity" evidence="4">
    <location>
        <begin position="1600"/>
        <end position="1612"/>
    </location>
</feature>
<keyword evidence="7" id="KW-1185">Reference proteome</keyword>
<dbReference type="InterPro" id="IPR036612">
    <property type="entry name" value="KH_dom_type_1_sf"/>
</dbReference>
<feature type="domain" description="K Homology" evidence="5">
    <location>
        <begin position="215"/>
        <end position="290"/>
    </location>
</feature>
<dbReference type="GO" id="GO:0003723">
    <property type="term" value="F:RNA binding"/>
    <property type="evidence" value="ECO:0007669"/>
    <property type="project" value="UniProtKB-UniRule"/>
</dbReference>
<dbReference type="InterPro" id="IPR004087">
    <property type="entry name" value="KH_dom"/>
</dbReference>
<feature type="domain" description="K Homology" evidence="5">
    <location>
        <begin position="1367"/>
        <end position="1435"/>
    </location>
</feature>
<name>A0A4P9XD37_9FUNG</name>
<dbReference type="Gene3D" id="3.30.1370.10">
    <property type="entry name" value="K Homology domain, type 1"/>
    <property type="match status" value="8"/>
</dbReference>
<feature type="region of interest" description="Disordered" evidence="4">
    <location>
        <begin position="332"/>
        <end position="354"/>
    </location>
</feature>
<organism evidence="6 7">
    <name type="scientific">Caulochytrium protostelioides</name>
    <dbReference type="NCBI Taxonomy" id="1555241"/>
    <lineage>
        <taxon>Eukaryota</taxon>
        <taxon>Fungi</taxon>
        <taxon>Fungi incertae sedis</taxon>
        <taxon>Chytridiomycota</taxon>
        <taxon>Chytridiomycota incertae sedis</taxon>
        <taxon>Chytridiomycetes</taxon>
        <taxon>Caulochytriales</taxon>
        <taxon>Caulochytriaceae</taxon>
        <taxon>Caulochytrium</taxon>
    </lineage>
</organism>
<dbReference type="Pfam" id="PF00013">
    <property type="entry name" value="KH_1"/>
    <property type="match status" value="3"/>
</dbReference>
<feature type="compositionally biased region" description="Low complexity" evidence="4">
    <location>
        <begin position="77"/>
        <end position="93"/>
    </location>
</feature>